<dbReference type="AlphaFoldDB" id="X1LUD7"/>
<organism evidence="1">
    <name type="scientific">marine sediment metagenome</name>
    <dbReference type="NCBI Taxonomy" id="412755"/>
    <lineage>
        <taxon>unclassified sequences</taxon>
        <taxon>metagenomes</taxon>
        <taxon>ecological metagenomes</taxon>
    </lineage>
</organism>
<accession>X1LUD7</accession>
<feature type="non-terminal residue" evidence="1">
    <location>
        <position position="1"/>
    </location>
</feature>
<gene>
    <name evidence="1" type="ORF">S06H3_24302</name>
</gene>
<protein>
    <submittedName>
        <fullName evidence="1">Uncharacterized protein</fullName>
    </submittedName>
</protein>
<sequence length="72" mass="8422">DWWKEKIGKLLRQEEEKLNLSSPQLKLKQGYTITSDESGKIIKEPAKLKVFQTILTKFYKGQISSKINKIKK</sequence>
<proteinExistence type="predicted"/>
<comment type="caution">
    <text evidence="1">The sequence shown here is derived from an EMBL/GenBank/DDBJ whole genome shotgun (WGS) entry which is preliminary data.</text>
</comment>
<dbReference type="EMBL" id="BARV01013471">
    <property type="protein sequence ID" value="GAI22957.1"/>
    <property type="molecule type" value="Genomic_DNA"/>
</dbReference>
<reference evidence="1" key="1">
    <citation type="journal article" date="2014" name="Front. Microbiol.">
        <title>High frequency of phylogenetically diverse reductive dehalogenase-homologous genes in deep subseafloor sedimentary metagenomes.</title>
        <authorList>
            <person name="Kawai M."/>
            <person name="Futagami T."/>
            <person name="Toyoda A."/>
            <person name="Takaki Y."/>
            <person name="Nishi S."/>
            <person name="Hori S."/>
            <person name="Arai W."/>
            <person name="Tsubouchi T."/>
            <person name="Morono Y."/>
            <person name="Uchiyama I."/>
            <person name="Ito T."/>
            <person name="Fujiyama A."/>
            <person name="Inagaki F."/>
            <person name="Takami H."/>
        </authorList>
    </citation>
    <scope>NUCLEOTIDE SEQUENCE</scope>
    <source>
        <strain evidence="1">Expedition CK06-06</strain>
    </source>
</reference>
<evidence type="ECO:0000313" key="1">
    <source>
        <dbReference type="EMBL" id="GAI22957.1"/>
    </source>
</evidence>
<name>X1LUD7_9ZZZZ</name>